<dbReference type="GO" id="GO:0071038">
    <property type="term" value="P:TRAMP-dependent tRNA surveillance pathway"/>
    <property type="evidence" value="ECO:0007669"/>
    <property type="project" value="TreeGrafter"/>
</dbReference>
<dbReference type="AlphaFoldDB" id="A0A6A6UCG3"/>
<keyword evidence="7" id="KW-0694">RNA-binding</keyword>
<evidence type="ECO:0000256" key="5">
    <source>
        <dbReference type="ARBA" id="ARBA00022552"/>
    </source>
</evidence>
<evidence type="ECO:0000256" key="6">
    <source>
        <dbReference type="ARBA" id="ARBA00022835"/>
    </source>
</evidence>
<comment type="similarity">
    <text evidence="3">Belongs to the RNase PH family.</text>
</comment>
<dbReference type="EMBL" id="MU004235">
    <property type="protein sequence ID" value="KAF2669137.1"/>
    <property type="molecule type" value="Genomic_DNA"/>
</dbReference>
<dbReference type="PANTHER" id="PTHR11097">
    <property type="entry name" value="EXOSOME COMPLEX EXONUCLEASE RIBOSOMAL RNA PROCESSING PROTEIN"/>
    <property type="match status" value="1"/>
</dbReference>
<evidence type="ECO:0000313" key="10">
    <source>
        <dbReference type="EMBL" id="KAF2669137.1"/>
    </source>
</evidence>
<feature type="compositionally biased region" description="Acidic residues" evidence="9">
    <location>
        <begin position="180"/>
        <end position="198"/>
    </location>
</feature>
<name>A0A6A6UCG3_9PEZI</name>
<feature type="region of interest" description="Disordered" evidence="9">
    <location>
        <begin position="180"/>
        <end position="200"/>
    </location>
</feature>
<proteinExistence type="inferred from homology"/>
<feature type="region of interest" description="Disordered" evidence="9">
    <location>
        <begin position="41"/>
        <end position="62"/>
    </location>
</feature>
<dbReference type="GO" id="GO:0071028">
    <property type="term" value="P:nuclear mRNA surveillance"/>
    <property type="evidence" value="ECO:0007669"/>
    <property type="project" value="TreeGrafter"/>
</dbReference>
<dbReference type="InterPro" id="IPR036345">
    <property type="entry name" value="ExoRNase_PH_dom2_sf"/>
</dbReference>
<reference evidence="10" key="1">
    <citation type="journal article" date="2020" name="Stud. Mycol.">
        <title>101 Dothideomycetes genomes: a test case for predicting lifestyles and emergence of pathogens.</title>
        <authorList>
            <person name="Haridas S."/>
            <person name="Albert R."/>
            <person name="Binder M."/>
            <person name="Bloem J."/>
            <person name="Labutti K."/>
            <person name="Salamov A."/>
            <person name="Andreopoulos B."/>
            <person name="Baker S."/>
            <person name="Barry K."/>
            <person name="Bills G."/>
            <person name="Bluhm B."/>
            <person name="Cannon C."/>
            <person name="Castanera R."/>
            <person name="Culley D."/>
            <person name="Daum C."/>
            <person name="Ezra D."/>
            <person name="Gonzalez J."/>
            <person name="Henrissat B."/>
            <person name="Kuo A."/>
            <person name="Liang C."/>
            <person name="Lipzen A."/>
            <person name="Lutzoni F."/>
            <person name="Magnuson J."/>
            <person name="Mondo S."/>
            <person name="Nolan M."/>
            <person name="Ohm R."/>
            <person name="Pangilinan J."/>
            <person name="Park H.-J."/>
            <person name="Ramirez L."/>
            <person name="Alfaro M."/>
            <person name="Sun H."/>
            <person name="Tritt A."/>
            <person name="Yoshinaga Y."/>
            <person name="Zwiers L.-H."/>
            <person name="Turgeon B."/>
            <person name="Goodwin S."/>
            <person name="Spatafora J."/>
            <person name="Crous P."/>
            <person name="Grigoriev I."/>
        </authorList>
    </citation>
    <scope>NUCLEOTIDE SEQUENCE</scope>
    <source>
        <strain evidence="10">CBS 115976</strain>
    </source>
</reference>
<dbReference type="Gene3D" id="3.30.230.70">
    <property type="entry name" value="GHMP Kinase, N-terminal domain"/>
    <property type="match status" value="1"/>
</dbReference>
<evidence type="ECO:0000256" key="8">
    <source>
        <dbReference type="ARBA" id="ARBA00023242"/>
    </source>
</evidence>
<dbReference type="Proteomes" id="UP000799302">
    <property type="component" value="Unassembled WGS sequence"/>
</dbReference>
<dbReference type="SUPFAM" id="SSF54211">
    <property type="entry name" value="Ribosomal protein S5 domain 2-like"/>
    <property type="match status" value="1"/>
</dbReference>
<evidence type="ECO:0000313" key="11">
    <source>
        <dbReference type="Proteomes" id="UP000799302"/>
    </source>
</evidence>
<dbReference type="OrthoDB" id="45882at2759"/>
<dbReference type="GO" id="GO:0000177">
    <property type="term" value="C:cytoplasmic exosome (RNase complex)"/>
    <property type="evidence" value="ECO:0007669"/>
    <property type="project" value="TreeGrafter"/>
</dbReference>
<keyword evidence="5" id="KW-0698">rRNA processing</keyword>
<dbReference type="GO" id="GO:0000467">
    <property type="term" value="P:exonucleolytic trimming to generate mature 3'-end of 5.8S rRNA from tricistronic rRNA transcript (SSU-rRNA, 5.8S rRNA, LSU-rRNA)"/>
    <property type="evidence" value="ECO:0007669"/>
    <property type="project" value="TreeGrafter"/>
</dbReference>
<keyword evidence="6" id="KW-0271">Exosome</keyword>
<dbReference type="PANTHER" id="PTHR11097:SF9">
    <property type="entry name" value="EXOSOME COMPLEX COMPONENT RRP43"/>
    <property type="match status" value="1"/>
</dbReference>
<evidence type="ECO:0000256" key="4">
    <source>
        <dbReference type="ARBA" id="ARBA00022490"/>
    </source>
</evidence>
<dbReference type="GO" id="GO:0034476">
    <property type="term" value="P:U5 snRNA 3'-end processing"/>
    <property type="evidence" value="ECO:0007669"/>
    <property type="project" value="TreeGrafter"/>
</dbReference>
<protein>
    <submittedName>
        <fullName evidence="10">Uncharacterized protein</fullName>
    </submittedName>
</protein>
<dbReference type="InterPro" id="IPR050590">
    <property type="entry name" value="Exosome_comp_Rrp42_subfam"/>
</dbReference>
<dbReference type="SUPFAM" id="SSF55666">
    <property type="entry name" value="Ribonuclease PH domain 2-like"/>
    <property type="match status" value="1"/>
</dbReference>
<evidence type="ECO:0000256" key="1">
    <source>
        <dbReference type="ARBA" id="ARBA00004496"/>
    </source>
</evidence>
<dbReference type="GO" id="GO:0016075">
    <property type="term" value="P:rRNA catabolic process"/>
    <property type="evidence" value="ECO:0007669"/>
    <property type="project" value="TreeGrafter"/>
</dbReference>
<evidence type="ECO:0000256" key="7">
    <source>
        <dbReference type="ARBA" id="ARBA00022884"/>
    </source>
</evidence>
<keyword evidence="8" id="KW-0539">Nucleus</keyword>
<organism evidence="10 11">
    <name type="scientific">Microthyrium microscopicum</name>
    <dbReference type="NCBI Taxonomy" id="703497"/>
    <lineage>
        <taxon>Eukaryota</taxon>
        <taxon>Fungi</taxon>
        <taxon>Dikarya</taxon>
        <taxon>Ascomycota</taxon>
        <taxon>Pezizomycotina</taxon>
        <taxon>Dothideomycetes</taxon>
        <taxon>Dothideomycetes incertae sedis</taxon>
        <taxon>Microthyriales</taxon>
        <taxon>Microthyriaceae</taxon>
        <taxon>Microthyrium</taxon>
    </lineage>
</organism>
<dbReference type="InterPro" id="IPR020568">
    <property type="entry name" value="Ribosomal_Su5_D2-typ_SF"/>
</dbReference>
<dbReference type="GO" id="GO:0071035">
    <property type="term" value="P:nuclear polyadenylation-dependent rRNA catabolic process"/>
    <property type="evidence" value="ECO:0007669"/>
    <property type="project" value="TreeGrafter"/>
</dbReference>
<evidence type="ECO:0000256" key="3">
    <source>
        <dbReference type="ARBA" id="ARBA00006678"/>
    </source>
</evidence>
<evidence type="ECO:0000256" key="2">
    <source>
        <dbReference type="ARBA" id="ARBA00004604"/>
    </source>
</evidence>
<accession>A0A6A6UCG3</accession>
<dbReference type="GO" id="GO:0035925">
    <property type="term" value="F:mRNA 3'-UTR AU-rich region binding"/>
    <property type="evidence" value="ECO:0007669"/>
    <property type="project" value="TreeGrafter"/>
</dbReference>
<sequence length="367" mass="39889">MATTIQKPSASSSSTTTTTTTFPASVFRALTPAAYLHAHLTHSPPIRPSTRAPSDFRPPVLNTNSLSHSAGSAVVRTGDTAVVVGVRPEIVGVKDIPGHAEILKASQESAGEAQDDRVEKLGLVVPNVELATGCAGSQIPGTAPTRAAQRLAWRVREGLVGGGVVDVEDLEIMWDRPVIGDEESSEEEEEDGAMEMEEENKKVKTRGEVVGYFVLYVDILVISLAGTPFDSIWAATLAALRTTVLPKAVYDPELEMVVCSPLKEEARRLNVKGMPIACTFRVFEPSRFKGLKDEKKTWLLADPDEMEEELCSEEISAVVDCSNAKLGTQIRKLEKTGGWVMGAEEMEQVIESSEKRWAEWNGLLEEL</sequence>
<keyword evidence="11" id="KW-1185">Reference proteome</keyword>
<dbReference type="GO" id="GO:0000176">
    <property type="term" value="C:nuclear exosome (RNase complex)"/>
    <property type="evidence" value="ECO:0007669"/>
    <property type="project" value="UniProtKB-ARBA"/>
</dbReference>
<dbReference type="InterPro" id="IPR027408">
    <property type="entry name" value="PNPase/RNase_PH_dom_sf"/>
</dbReference>
<gene>
    <name evidence="10" type="ORF">BT63DRAFT_479011</name>
</gene>
<dbReference type="GO" id="GO:0005730">
    <property type="term" value="C:nucleolus"/>
    <property type="evidence" value="ECO:0007669"/>
    <property type="project" value="UniProtKB-SubCell"/>
</dbReference>
<evidence type="ECO:0000256" key="9">
    <source>
        <dbReference type="SAM" id="MobiDB-lite"/>
    </source>
</evidence>
<comment type="subcellular location">
    <subcellularLocation>
        <location evidence="1">Cytoplasm</location>
    </subcellularLocation>
    <subcellularLocation>
        <location evidence="2">Nucleus</location>
        <location evidence="2">Nucleolus</location>
    </subcellularLocation>
</comment>
<keyword evidence="4" id="KW-0963">Cytoplasm</keyword>
<dbReference type="GO" id="GO:0034473">
    <property type="term" value="P:U1 snRNA 3'-end processing"/>
    <property type="evidence" value="ECO:0007669"/>
    <property type="project" value="TreeGrafter"/>
</dbReference>
<dbReference type="GO" id="GO:0034475">
    <property type="term" value="P:U4 snRNA 3'-end processing"/>
    <property type="evidence" value="ECO:0007669"/>
    <property type="project" value="TreeGrafter"/>
</dbReference>